<dbReference type="AlphaFoldDB" id="A0A0N4YBI7"/>
<sequence length="110" mass="12144">MGGSIKDIEVALDRSDELLEDGGFSEWVIDGIKQHIGKRLCRLIQRILTIFSRSLSVNSSGVPTTVGFKLHVNRTPPTDRCAVQLHYLPTNSAVFLQNITTTHSGHLLCT</sequence>
<reference evidence="1 2" key="2">
    <citation type="submission" date="2018-11" db="EMBL/GenBank/DDBJ databases">
        <authorList>
            <consortium name="Pathogen Informatics"/>
        </authorList>
    </citation>
    <scope>NUCLEOTIDE SEQUENCE [LARGE SCALE GENOMIC DNA]</scope>
</reference>
<keyword evidence="2" id="KW-1185">Reference proteome</keyword>
<proteinExistence type="predicted"/>
<dbReference type="Proteomes" id="UP000271162">
    <property type="component" value="Unassembled WGS sequence"/>
</dbReference>
<dbReference type="WBParaSite" id="NBR_0001383101-mRNA-1">
    <property type="protein sequence ID" value="NBR_0001383101-mRNA-1"/>
    <property type="gene ID" value="NBR_0001383101"/>
</dbReference>
<dbReference type="EMBL" id="UYSL01021156">
    <property type="protein sequence ID" value="VDL77421.1"/>
    <property type="molecule type" value="Genomic_DNA"/>
</dbReference>
<accession>A0A0N4YBI7</accession>
<gene>
    <name evidence="1" type="ORF">NBR_LOCUS13832</name>
</gene>
<organism evidence="3">
    <name type="scientific">Nippostrongylus brasiliensis</name>
    <name type="common">Rat hookworm</name>
    <dbReference type="NCBI Taxonomy" id="27835"/>
    <lineage>
        <taxon>Eukaryota</taxon>
        <taxon>Metazoa</taxon>
        <taxon>Ecdysozoa</taxon>
        <taxon>Nematoda</taxon>
        <taxon>Chromadorea</taxon>
        <taxon>Rhabditida</taxon>
        <taxon>Rhabditina</taxon>
        <taxon>Rhabditomorpha</taxon>
        <taxon>Strongyloidea</taxon>
        <taxon>Heligmosomidae</taxon>
        <taxon>Nippostrongylus</taxon>
    </lineage>
</organism>
<evidence type="ECO:0000313" key="3">
    <source>
        <dbReference type="WBParaSite" id="NBR_0001383101-mRNA-1"/>
    </source>
</evidence>
<protein>
    <submittedName>
        <fullName evidence="1 3">Uncharacterized protein</fullName>
    </submittedName>
</protein>
<name>A0A0N4YBI7_NIPBR</name>
<evidence type="ECO:0000313" key="1">
    <source>
        <dbReference type="EMBL" id="VDL77421.1"/>
    </source>
</evidence>
<evidence type="ECO:0000313" key="2">
    <source>
        <dbReference type="Proteomes" id="UP000271162"/>
    </source>
</evidence>
<reference evidence="3" key="1">
    <citation type="submission" date="2017-02" db="UniProtKB">
        <authorList>
            <consortium name="WormBaseParasite"/>
        </authorList>
    </citation>
    <scope>IDENTIFICATION</scope>
</reference>